<evidence type="ECO:0000259" key="1">
    <source>
        <dbReference type="Pfam" id="PF12937"/>
    </source>
</evidence>
<dbReference type="InterPro" id="IPR032675">
    <property type="entry name" value="LRR_dom_sf"/>
</dbReference>
<protein>
    <recommendedName>
        <fullName evidence="1">F-box domain-containing protein</fullName>
    </recommendedName>
</protein>
<evidence type="ECO:0000313" key="3">
    <source>
        <dbReference type="Proteomes" id="UP000268093"/>
    </source>
</evidence>
<dbReference type="Gene3D" id="3.80.10.10">
    <property type="entry name" value="Ribonuclease Inhibitor"/>
    <property type="match status" value="1"/>
</dbReference>
<name>A0A433DFF9_9FUNG</name>
<keyword evidence="3" id="KW-1185">Reference proteome</keyword>
<feature type="domain" description="F-box" evidence="1">
    <location>
        <begin position="5"/>
        <end position="59"/>
    </location>
</feature>
<dbReference type="Gene3D" id="1.20.1280.50">
    <property type="match status" value="1"/>
</dbReference>
<dbReference type="SUPFAM" id="SSF52047">
    <property type="entry name" value="RNI-like"/>
    <property type="match status" value="1"/>
</dbReference>
<comment type="caution">
    <text evidence="2">The sequence shown here is derived from an EMBL/GenBank/DDBJ whole genome shotgun (WGS) entry which is preliminary data.</text>
</comment>
<dbReference type="Proteomes" id="UP000268093">
    <property type="component" value="Unassembled WGS sequence"/>
</dbReference>
<dbReference type="AlphaFoldDB" id="A0A433DFF9"/>
<dbReference type="InterPro" id="IPR036047">
    <property type="entry name" value="F-box-like_dom_sf"/>
</dbReference>
<evidence type="ECO:0000313" key="2">
    <source>
        <dbReference type="EMBL" id="RUP49582.1"/>
    </source>
</evidence>
<organism evidence="2 3">
    <name type="scientific">Jimgerdemannia flammicorona</name>
    <dbReference type="NCBI Taxonomy" id="994334"/>
    <lineage>
        <taxon>Eukaryota</taxon>
        <taxon>Fungi</taxon>
        <taxon>Fungi incertae sedis</taxon>
        <taxon>Mucoromycota</taxon>
        <taxon>Mucoromycotina</taxon>
        <taxon>Endogonomycetes</taxon>
        <taxon>Endogonales</taxon>
        <taxon>Endogonaceae</taxon>
        <taxon>Jimgerdemannia</taxon>
    </lineage>
</organism>
<sequence length="428" mass="49047">MTSPTLPFEILDNTFRYLSDNIYGAIEHHIKHTDLFNCSLVSRDWRAAALPLLWHDIKFSCGEKTVWQNSTPPNDQVWPRLSDSLVGERENASPGHIDRSSYLRGIEMATNHVFKRCVGHNLTAVVRILELLSPSQLRRIEFSLLSNFSEDWESHIGVLQMILLFLAQNIEDFTFFDKGNVPPDFEISHSIFPRTKTDSILKNIPKSLRTLSLRAENPIERHSDMATIPADCEHDFLNLTELRDLFLFNLRIASDQMEQSLQTWHPDFHTLHIVDDFCLIRSSLVLALADHCRNLRSLSLLRDSGIVESDANPSEYSLIHLIDSLPHLEALNLIFVATLSNWFLARCASQSDRLQHLEIEQYGDQLTGEGVVDMSGWKTSLKSIKIKSYRNNNLSLKLEMSNSFVDNVLLECKHLGVYAFGFNFRSHN</sequence>
<dbReference type="OrthoDB" id="2437002at2759"/>
<dbReference type="SUPFAM" id="SSF81383">
    <property type="entry name" value="F-box domain"/>
    <property type="match status" value="1"/>
</dbReference>
<gene>
    <name evidence="2" type="ORF">BC936DRAFT_142121</name>
</gene>
<accession>A0A433DFF9</accession>
<dbReference type="EMBL" id="RBNI01002166">
    <property type="protein sequence ID" value="RUP49582.1"/>
    <property type="molecule type" value="Genomic_DNA"/>
</dbReference>
<dbReference type="Pfam" id="PF12937">
    <property type="entry name" value="F-box-like"/>
    <property type="match status" value="1"/>
</dbReference>
<reference evidence="2 3" key="1">
    <citation type="journal article" date="2018" name="New Phytol.">
        <title>Phylogenomics of Endogonaceae and evolution of mycorrhizas within Mucoromycota.</title>
        <authorList>
            <person name="Chang Y."/>
            <person name="Desiro A."/>
            <person name="Na H."/>
            <person name="Sandor L."/>
            <person name="Lipzen A."/>
            <person name="Clum A."/>
            <person name="Barry K."/>
            <person name="Grigoriev I.V."/>
            <person name="Martin F.M."/>
            <person name="Stajich J.E."/>
            <person name="Smith M.E."/>
            <person name="Bonito G."/>
            <person name="Spatafora J.W."/>
        </authorList>
    </citation>
    <scope>NUCLEOTIDE SEQUENCE [LARGE SCALE GENOMIC DNA]</scope>
    <source>
        <strain evidence="2 3">GMNB39</strain>
    </source>
</reference>
<proteinExistence type="predicted"/>
<dbReference type="InterPro" id="IPR001810">
    <property type="entry name" value="F-box_dom"/>
</dbReference>